<feature type="compositionally biased region" description="Low complexity" evidence="5">
    <location>
        <begin position="807"/>
        <end position="816"/>
    </location>
</feature>
<dbReference type="PANTHER" id="PTHR46695">
    <property type="entry name" value="ZINC FINGER CCCH DOMAIN-CONTAINING PROTEIN 44-RELATED"/>
    <property type="match status" value="1"/>
</dbReference>
<dbReference type="SUPFAM" id="SSF90229">
    <property type="entry name" value="CCCH zinc finger"/>
    <property type="match status" value="1"/>
</dbReference>
<dbReference type="STRING" id="429701.A0A2G9HGH4"/>
<feature type="region of interest" description="Disordered" evidence="5">
    <location>
        <begin position="41"/>
        <end position="122"/>
    </location>
</feature>
<dbReference type="Proteomes" id="UP000231279">
    <property type="component" value="Unassembled WGS sequence"/>
</dbReference>
<dbReference type="Pfam" id="PF25980">
    <property type="entry name" value="NERD_plant"/>
    <property type="match status" value="1"/>
</dbReference>
<dbReference type="InterPro" id="IPR003169">
    <property type="entry name" value="GYF"/>
</dbReference>
<evidence type="ECO:0008006" key="10">
    <source>
        <dbReference type="Google" id="ProtNLM"/>
    </source>
</evidence>
<dbReference type="AlphaFoldDB" id="A0A2G9HGH4"/>
<feature type="region of interest" description="Disordered" evidence="5">
    <location>
        <begin position="662"/>
        <end position="702"/>
    </location>
</feature>
<feature type="domain" description="C3H1-type" evidence="6">
    <location>
        <begin position="820"/>
        <end position="845"/>
    </location>
</feature>
<dbReference type="Pfam" id="PF02213">
    <property type="entry name" value="GYF"/>
    <property type="match status" value="1"/>
</dbReference>
<evidence type="ECO:0000256" key="1">
    <source>
        <dbReference type="ARBA" id="ARBA00022723"/>
    </source>
</evidence>
<evidence type="ECO:0000256" key="2">
    <source>
        <dbReference type="ARBA" id="ARBA00022771"/>
    </source>
</evidence>
<organism evidence="8 9">
    <name type="scientific">Handroanthus impetiginosus</name>
    <dbReference type="NCBI Taxonomy" id="429701"/>
    <lineage>
        <taxon>Eukaryota</taxon>
        <taxon>Viridiplantae</taxon>
        <taxon>Streptophyta</taxon>
        <taxon>Embryophyta</taxon>
        <taxon>Tracheophyta</taxon>
        <taxon>Spermatophyta</taxon>
        <taxon>Magnoliopsida</taxon>
        <taxon>eudicotyledons</taxon>
        <taxon>Gunneridae</taxon>
        <taxon>Pentapetalae</taxon>
        <taxon>asterids</taxon>
        <taxon>lamiids</taxon>
        <taxon>Lamiales</taxon>
        <taxon>Bignoniaceae</taxon>
        <taxon>Crescentiina</taxon>
        <taxon>Tabebuia alliance</taxon>
        <taxon>Handroanthus</taxon>
    </lineage>
</organism>
<feature type="region of interest" description="Disordered" evidence="5">
    <location>
        <begin position="263"/>
        <end position="297"/>
    </location>
</feature>
<dbReference type="Gene3D" id="3.30.1490.40">
    <property type="match status" value="1"/>
</dbReference>
<feature type="compositionally biased region" description="Gly residues" evidence="5">
    <location>
        <begin position="797"/>
        <end position="806"/>
    </location>
</feature>
<evidence type="ECO:0000256" key="5">
    <source>
        <dbReference type="SAM" id="MobiDB-lite"/>
    </source>
</evidence>
<accession>A0A2G9HGH4</accession>
<feature type="region of interest" description="Disordered" evidence="5">
    <location>
        <begin position="513"/>
        <end position="540"/>
    </location>
</feature>
<evidence type="ECO:0000256" key="4">
    <source>
        <dbReference type="PROSITE-ProRule" id="PRU00723"/>
    </source>
</evidence>
<feature type="region of interest" description="Disordered" evidence="5">
    <location>
        <begin position="789"/>
        <end position="816"/>
    </location>
</feature>
<dbReference type="InterPro" id="IPR000571">
    <property type="entry name" value="Znf_CCCH"/>
</dbReference>
<feature type="zinc finger region" description="C3H1-type" evidence="4">
    <location>
        <begin position="820"/>
        <end position="845"/>
    </location>
</feature>
<feature type="compositionally biased region" description="Polar residues" evidence="5">
    <location>
        <begin position="664"/>
        <end position="678"/>
    </location>
</feature>
<dbReference type="PROSITE" id="PS50103">
    <property type="entry name" value="ZF_C3H1"/>
    <property type="match status" value="1"/>
</dbReference>
<feature type="compositionally biased region" description="Polar residues" evidence="5">
    <location>
        <begin position="341"/>
        <end position="356"/>
    </location>
</feature>
<keyword evidence="1 4" id="KW-0479">Metal-binding</keyword>
<dbReference type="SMART" id="SM00444">
    <property type="entry name" value="GYF"/>
    <property type="match status" value="1"/>
</dbReference>
<feature type="domain" description="GYF" evidence="7">
    <location>
        <begin position="181"/>
        <end position="228"/>
    </location>
</feature>
<sequence length="845" mass="91713">MALQPVRLNDWLEKEILRLNHLRDQASQKGRTKDLREHVRQLQLLKSPEERQRRISQVPEIHADPEMSPNYELEDTRIRDNSRKDEHEGLTYSEFPQNGKKPLSPNKEGEQEGSNQAQDSTREKIDAIGSPSVEKHMKQVNISDSAVGGRNSQAMIRSEVETSTATRSMGNSLTDNNIETEKLWHYRDANGKIQGPFSMMHLRQRSATGLFPPDMRIWTNHELFDSLLLTDALNGKYHGAPELPHKPESQECRASGGTGECNVIDVNDGDGKQTGPPSYNNVNASSDNNNGSLKADESSWPQCWDFLKDNNSRRAEDVEPRSLLPSSSLGQVQEGVELNHVPQNTENSSGPTQNEMTSEHRLENKSIGQGQAGQSSEENMRSLPIDLSLNDIESGSVFAPVSKPLDSIKQEGAVDVSDLLSPSLKTRTNQWGVQTAASSLPTQNSGILELLSLTPRANNEDQEVQASETKHSGFVNLPEPNSGPSWNGESNLLGVRLQLPEVADDWCKYSSAPAKPSVQEWDPGLAPASSSKPPEVITDSVANSDSNQLAQVSPSHPAPNISNWLAMLNEPIELDALGEESVSDLLAEVDAMESQGGLHSPTSAMKFAKELIQDCKDDCFSSIDEFDPGKSDALSSTGEIQLSCHSSAPCKPAGPSPVDGLDSFSRSGVHSCGSSAGETNAPVYQSEAGSEFHPPPPNNTSQDMVGATTAPGTGSEALDPSWGTVQGNINLVTVQGNVNLVLGGPGQGMANLGWGTNPGTSWGNPNLNHSPINASLPWDGQRKYGGDRFPSPREWGYQGGDPGFGRGRPPWGRPYSRSIPKGQRVCKFYESGRCKKGAFCDYLHP</sequence>
<evidence type="ECO:0000256" key="3">
    <source>
        <dbReference type="ARBA" id="ARBA00022833"/>
    </source>
</evidence>
<gene>
    <name evidence="8" type="ORF">CDL12_10733</name>
</gene>
<dbReference type="InterPro" id="IPR036855">
    <property type="entry name" value="Znf_CCCH_sf"/>
</dbReference>
<dbReference type="GO" id="GO:0008270">
    <property type="term" value="F:zinc ion binding"/>
    <property type="evidence" value="ECO:0007669"/>
    <property type="project" value="UniProtKB-KW"/>
</dbReference>
<comment type="caution">
    <text evidence="8">The sequence shown here is derived from an EMBL/GenBank/DDBJ whole genome shotgun (WGS) entry which is preliminary data.</text>
</comment>
<evidence type="ECO:0000313" key="8">
    <source>
        <dbReference type="EMBL" id="PIN16615.1"/>
    </source>
</evidence>
<feature type="region of interest" description="Disordered" evidence="5">
    <location>
        <begin position="458"/>
        <end position="485"/>
    </location>
</feature>
<evidence type="ECO:0000259" key="7">
    <source>
        <dbReference type="PROSITE" id="PS50829"/>
    </source>
</evidence>
<dbReference type="InterPro" id="IPR035445">
    <property type="entry name" value="GYF-like_dom_sf"/>
</dbReference>
<name>A0A2G9HGH4_9LAMI</name>
<reference evidence="9" key="1">
    <citation type="journal article" date="2018" name="Gigascience">
        <title>Genome assembly of the Pink Ipe (Handroanthus impetiginosus, Bignoniaceae), a highly valued, ecologically keystone Neotropical timber forest tree.</title>
        <authorList>
            <person name="Silva-Junior O.B."/>
            <person name="Grattapaglia D."/>
            <person name="Novaes E."/>
            <person name="Collevatti R.G."/>
        </authorList>
    </citation>
    <scope>NUCLEOTIDE SEQUENCE [LARGE SCALE GENOMIC DNA]</scope>
    <source>
        <strain evidence="9">cv. UFG-1</strain>
    </source>
</reference>
<feature type="region of interest" description="Disordered" evidence="5">
    <location>
        <begin position="340"/>
        <end position="380"/>
    </location>
</feature>
<dbReference type="OrthoDB" id="6415790at2759"/>
<evidence type="ECO:0000259" key="6">
    <source>
        <dbReference type="PROSITE" id="PS50103"/>
    </source>
</evidence>
<dbReference type="InterPro" id="IPR058668">
    <property type="entry name" value="NERD_dom"/>
</dbReference>
<dbReference type="PANTHER" id="PTHR46695:SF4">
    <property type="entry name" value="ZINC FINGER CCCH DOMAIN-CONTAINING PROTEIN 44"/>
    <property type="match status" value="1"/>
</dbReference>
<feature type="compositionally biased region" description="Basic and acidic residues" evidence="5">
    <location>
        <begin position="74"/>
        <end position="89"/>
    </location>
</feature>
<feature type="compositionally biased region" description="Polar residues" evidence="5">
    <location>
        <begin position="366"/>
        <end position="377"/>
    </location>
</feature>
<keyword evidence="3 4" id="KW-0862">Zinc</keyword>
<proteinExistence type="predicted"/>
<keyword evidence="9" id="KW-1185">Reference proteome</keyword>
<dbReference type="EMBL" id="NKXS01001827">
    <property type="protein sequence ID" value="PIN16615.1"/>
    <property type="molecule type" value="Genomic_DNA"/>
</dbReference>
<dbReference type="SUPFAM" id="SSF55277">
    <property type="entry name" value="GYF domain"/>
    <property type="match status" value="1"/>
</dbReference>
<feature type="compositionally biased region" description="Low complexity" evidence="5">
    <location>
        <begin position="278"/>
        <end position="292"/>
    </location>
</feature>
<protein>
    <recommendedName>
        <fullName evidence="10">C3H1-type domain-containing protein</fullName>
    </recommendedName>
</protein>
<evidence type="ECO:0000313" key="9">
    <source>
        <dbReference type="Proteomes" id="UP000231279"/>
    </source>
</evidence>
<keyword evidence="2 4" id="KW-0863">Zinc-finger</keyword>
<dbReference type="PROSITE" id="PS50829">
    <property type="entry name" value="GYF"/>
    <property type="match status" value="1"/>
</dbReference>